<dbReference type="KEGG" id="tng:GSTEN00031214G001"/>
<keyword evidence="6" id="KW-0460">Magnesium</keyword>
<evidence type="ECO:0000256" key="5">
    <source>
        <dbReference type="ARBA" id="ARBA00022824"/>
    </source>
</evidence>
<evidence type="ECO:0000256" key="4">
    <source>
        <dbReference type="ARBA" id="ARBA00022801"/>
    </source>
</evidence>
<sequence length="579" mass="65337">EPGPVQIVTVCKEDHSFALDTEALAKVLLAPQVRDKNVVVLSVAGAFRKGKSFLLDFMLRYMYRKSDEDWLGRDDEPLKGFSWRGGSEPETTGIQLWSQVFPIRKSDGEEVITTTGSCICISSASRWLQSVPEPPDVPGRPEPPPPLLQVAVVLMDTQGAFDTQSTVKDCATIFALSTMTSSVQIYNLSQNIQEDDLQQLQLFTEYGRLAMDEIFLKPFQSLMFLIRDWSFPYEYPYGFKGGSDFLDKRLQVPVQLRRTCQKCLCRHVCVTLRLFLQVKENQHEELQTVREHIHSCFTKISCFLLPHPGLKVATSPSFDGQLKDVAPEFRDQLQVLIPKLLHPDHLAEKEINGNKVTCRGLLEFFKAYIKIYQGEDLPQPKTMLMATAEANNLAAVATAKDQYYKSMEKVCGGDLPYVSPDSLEEKHQFNLREALYTFSSTKKMGGQEFCDRYQAQLEKELEEMWQSFCKHNEVQRLPVPAVLRGLEKSHLSVVSCLQSKNLFSAFRTPAVLFVLVCFLYVLSGVLLFVGLSTLALVCDCTMGVVMMSMLTWAFIRYSGRYRSVGGAIDQAAGVVLEQV</sequence>
<keyword evidence="9 12" id="KW-0472">Membrane</keyword>
<organism evidence="14">
    <name type="scientific">Tetraodon nigroviridis</name>
    <name type="common">Spotted green pufferfish</name>
    <name type="synonym">Chelonodon nigroviridis</name>
    <dbReference type="NCBI Taxonomy" id="99883"/>
    <lineage>
        <taxon>Eukaryota</taxon>
        <taxon>Metazoa</taxon>
        <taxon>Chordata</taxon>
        <taxon>Craniata</taxon>
        <taxon>Vertebrata</taxon>
        <taxon>Euteleostomi</taxon>
        <taxon>Actinopterygii</taxon>
        <taxon>Neopterygii</taxon>
        <taxon>Teleostei</taxon>
        <taxon>Neoteleostei</taxon>
        <taxon>Acanthomorphata</taxon>
        <taxon>Eupercaria</taxon>
        <taxon>Tetraodontiformes</taxon>
        <taxon>Tetradontoidea</taxon>
        <taxon>Tetraodontidae</taxon>
        <taxon>Tetraodon</taxon>
    </lineage>
</organism>
<dbReference type="GO" id="GO:0005789">
    <property type="term" value="C:endoplasmic reticulum membrane"/>
    <property type="evidence" value="ECO:0007669"/>
    <property type="project" value="UniProtKB-SubCell"/>
</dbReference>
<dbReference type="PANTHER" id="PTHR10751">
    <property type="entry name" value="GUANYLATE BINDING PROTEIN"/>
    <property type="match status" value="1"/>
</dbReference>
<comment type="subcellular location">
    <subcellularLocation>
        <location evidence="1">Endoplasmic reticulum membrane</location>
        <topology evidence="1">Multi-pass membrane protein</topology>
    </subcellularLocation>
</comment>
<keyword evidence="7 12" id="KW-1133">Transmembrane helix</keyword>
<evidence type="ECO:0000256" key="10">
    <source>
        <dbReference type="ARBA" id="ARBA00049117"/>
    </source>
</evidence>
<evidence type="ECO:0000256" key="7">
    <source>
        <dbReference type="ARBA" id="ARBA00022989"/>
    </source>
</evidence>
<dbReference type="Gene3D" id="1.20.58.420">
    <property type="entry name" value="AHSP"/>
    <property type="match status" value="1"/>
</dbReference>
<evidence type="ECO:0000259" key="13">
    <source>
        <dbReference type="PROSITE" id="PS51715"/>
    </source>
</evidence>
<evidence type="ECO:0000313" key="14">
    <source>
        <dbReference type="EMBL" id="CAG09788.1"/>
    </source>
</evidence>
<dbReference type="SUPFAM" id="SSF52540">
    <property type="entry name" value="P-loop containing nucleoside triphosphate hydrolases"/>
    <property type="match status" value="1"/>
</dbReference>
<dbReference type="GO" id="GO:0003924">
    <property type="term" value="F:GTPase activity"/>
    <property type="evidence" value="ECO:0007669"/>
    <property type="project" value="InterPro"/>
</dbReference>
<name>Q4RP94_TETNG</name>
<dbReference type="OrthoDB" id="7788754at2759"/>
<keyword evidence="4" id="KW-0378">Hydrolase</keyword>
<keyword evidence="8" id="KW-0342">GTP-binding</keyword>
<evidence type="ECO:0000256" key="12">
    <source>
        <dbReference type="SAM" id="Phobius"/>
    </source>
</evidence>
<dbReference type="PROSITE" id="PS51715">
    <property type="entry name" value="G_GB1_RHD3"/>
    <property type="match status" value="1"/>
</dbReference>
<comment type="catalytic activity">
    <reaction evidence="10">
        <text>GTP + H2O = GDP + phosphate + H(+)</text>
        <dbReference type="Rhea" id="RHEA:19669"/>
        <dbReference type="ChEBI" id="CHEBI:15377"/>
        <dbReference type="ChEBI" id="CHEBI:15378"/>
        <dbReference type="ChEBI" id="CHEBI:37565"/>
        <dbReference type="ChEBI" id="CHEBI:43474"/>
        <dbReference type="ChEBI" id="CHEBI:58189"/>
    </reaction>
    <physiologicalReaction direction="left-to-right" evidence="10">
        <dbReference type="Rhea" id="RHEA:19670"/>
    </physiologicalReaction>
</comment>
<dbReference type="AlphaFoldDB" id="Q4RP94"/>
<reference evidence="14" key="1">
    <citation type="journal article" date="2004" name="Nature">
        <title>Genome duplication in the teleost fish Tetraodon nigroviridis reveals the early vertebrate proto-karyotype.</title>
        <authorList>
            <person name="Jaillon O."/>
            <person name="Aury J.-M."/>
            <person name="Brunet F."/>
            <person name="Petit J.-L."/>
            <person name="Stange-Thomann N."/>
            <person name="Mauceli E."/>
            <person name="Bouneau L."/>
            <person name="Fischer C."/>
            <person name="Ozouf-Costaz C."/>
            <person name="Bernot A."/>
            <person name="Nicaud S."/>
            <person name="Jaffe D."/>
            <person name="Fisher S."/>
            <person name="Lutfalla G."/>
            <person name="Dossat C."/>
            <person name="Segurens B."/>
            <person name="Dasilva C."/>
            <person name="Salanoubat M."/>
            <person name="Levy M."/>
            <person name="Boudet N."/>
            <person name="Castellano S."/>
            <person name="Anthouard V."/>
            <person name="Jubin C."/>
            <person name="Castelli V."/>
            <person name="Katinka M."/>
            <person name="Vacherie B."/>
            <person name="Biemont C."/>
            <person name="Skalli Z."/>
            <person name="Cattolico L."/>
            <person name="Poulain J."/>
            <person name="De Berardinis V."/>
            <person name="Cruaud C."/>
            <person name="Duprat S."/>
            <person name="Brottier P."/>
            <person name="Coutanceau J.-P."/>
            <person name="Gouzy J."/>
            <person name="Parra G."/>
            <person name="Lardier G."/>
            <person name="Chapple C."/>
            <person name="McKernan K.J."/>
            <person name="McEwan P."/>
            <person name="Bosak S."/>
            <person name="Kellis M."/>
            <person name="Volff J.-N."/>
            <person name="Guigo R."/>
            <person name="Zody M.C."/>
            <person name="Mesirov J."/>
            <person name="Lindblad-Toh K."/>
            <person name="Birren B."/>
            <person name="Nusbaum C."/>
            <person name="Kahn D."/>
            <person name="Robinson-Rechavi M."/>
            <person name="Laudet V."/>
            <person name="Schachter V."/>
            <person name="Quetier F."/>
            <person name="Saurin W."/>
            <person name="Scarpelli C."/>
            <person name="Wincker P."/>
            <person name="Lander E.S."/>
            <person name="Weissenbach J."/>
            <person name="Roest Crollius H."/>
        </authorList>
    </citation>
    <scope>NUCLEOTIDE SEQUENCE [LARGE SCALE GENOMIC DNA]</scope>
</reference>
<evidence type="ECO:0000256" key="11">
    <source>
        <dbReference type="PROSITE-ProRule" id="PRU01052"/>
    </source>
</evidence>
<evidence type="ECO:0000256" key="6">
    <source>
        <dbReference type="ARBA" id="ARBA00022842"/>
    </source>
</evidence>
<feature type="non-terminal residue" evidence="14">
    <location>
        <position position="579"/>
    </location>
</feature>
<dbReference type="GO" id="GO:0005525">
    <property type="term" value="F:GTP binding"/>
    <property type="evidence" value="ECO:0007669"/>
    <property type="project" value="UniProtKB-KW"/>
</dbReference>
<evidence type="ECO:0000256" key="8">
    <source>
        <dbReference type="ARBA" id="ARBA00023134"/>
    </source>
</evidence>
<feature type="domain" description="GB1/RHD3-type G" evidence="13">
    <location>
        <begin position="35"/>
        <end position="345"/>
    </location>
</feature>
<gene>
    <name evidence="14" type="ORF">GSTENG00031214001</name>
</gene>
<accession>Q4RP94</accession>
<dbReference type="InterPro" id="IPR027417">
    <property type="entry name" value="P-loop_NTPase"/>
</dbReference>
<dbReference type="SUPFAM" id="SSF48340">
    <property type="entry name" value="Interferon-induced guanylate-binding protein 1 (GBP1), C-terminal domain"/>
    <property type="match status" value="1"/>
</dbReference>
<comment type="similarity">
    <text evidence="11">Belongs to the TRAFAC class dynamin-like GTPase superfamily. GB1/RHD3 GTPase family.</text>
</comment>
<dbReference type="FunFam" id="1.20.58.420:FF:000001">
    <property type="entry name" value="Atlastin-1 isoform 1"/>
    <property type="match status" value="1"/>
</dbReference>
<evidence type="ECO:0000256" key="9">
    <source>
        <dbReference type="ARBA" id="ARBA00023136"/>
    </source>
</evidence>
<dbReference type="InterPro" id="IPR015894">
    <property type="entry name" value="Guanylate-bd_N"/>
</dbReference>
<keyword evidence="2 12" id="KW-0812">Transmembrane</keyword>
<evidence type="ECO:0000256" key="3">
    <source>
        <dbReference type="ARBA" id="ARBA00022741"/>
    </source>
</evidence>
<reference evidence="14" key="2">
    <citation type="submission" date="2004-02" db="EMBL/GenBank/DDBJ databases">
        <authorList>
            <consortium name="Genoscope"/>
            <consortium name="Whitehead Institute Centre for Genome Research"/>
        </authorList>
    </citation>
    <scope>NUCLEOTIDE SEQUENCE</scope>
</reference>
<dbReference type="Gene3D" id="3.40.50.300">
    <property type="entry name" value="P-loop containing nucleotide triphosphate hydrolases"/>
    <property type="match status" value="1"/>
</dbReference>
<protein>
    <submittedName>
        <fullName evidence="14">(spotted green pufferfish) hypothetical protein</fullName>
    </submittedName>
</protein>
<dbReference type="EMBL" id="CAAE01015008">
    <property type="protein sequence ID" value="CAG09788.1"/>
    <property type="molecule type" value="Genomic_DNA"/>
</dbReference>
<dbReference type="InterPro" id="IPR030386">
    <property type="entry name" value="G_GB1_RHD3_dom"/>
</dbReference>
<dbReference type="CDD" id="cd01851">
    <property type="entry name" value="GBP"/>
    <property type="match status" value="1"/>
</dbReference>
<evidence type="ECO:0000256" key="1">
    <source>
        <dbReference type="ARBA" id="ARBA00004477"/>
    </source>
</evidence>
<dbReference type="FunFam" id="3.40.50.300:FF:004169">
    <property type="entry name" value="Atlastin 3"/>
    <property type="match status" value="1"/>
</dbReference>
<dbReference type="InterPro" id="IPR003191">
    <property type="entry name" value="Guanylate-bd/ATL_C"/>
</dbReference>
<feature type="transmembrane region" description="Helical" evidence="12">
    <location>
        <begin position="510"/>
        <end position="528"/>
    </location>
</feature>
<feature type="transmembrane region" description="Helical" evidence="12">
    <location>
        <begin position="534"/>
        <end position="555"/>
    </location>
</feature>
<keyword evidence="3" id="KW-0547">Nucleotide-binding</keyword>
<comment type="caution">
    <text evidence="14">The sequence shown here is derived from an EMBL/GenBank/DDBJ whole genome shotgun (WGS) entry which is preliminary data.</text>
</comment>
<proteinExistence type="inferred from homology"/>
<dbReference type="InterPro" id="IPR036543">
    <property type="entry name" value="Guanylate-bd_C_sf"/>
</dbReference>
<keyword evidence="5" id="KW-0256">Endoplasmic reticulum</keyword>
<evidence type="ECO:0000256" key="2">
    <source>
        <dbReference type="ARBA" id="ARBA00022692"/>
    </source>
</evidence>
<dbReference type="Pfam" id="PF02263">
    <property type="entry name" value="GBP"/>
    <property type="match status" value="3"/>
</dbReference>
<dbReference type="Pfam" id="PF02841">
    <property type="entry name" value="GBP_C"/>
    <property type="match status" value="1"/>
</dbReference>
<feature type="non-terminal residue" evidence="14">
    <location>
        <position position="1"/>
    </location>
</feature>